<gene>
    <name evidence="1" type="ORF">MRB53_011790</name>
</gene>
<sequence length="583" mass="63277">MPEANLNPQPLNSRPPMYVDEDGHVHQLHDVPVLSGQIDDDGDAGATVDPYDGQLDVDVLEEGGGDGIGDDEMMDGEDEEYEDDEIQIDGEALPDPNLAVPLRCRSMNQLTLSFNGEVYIYPSVSPDKVQAVLLLLGGREVASLMPGMQLVPSEQDYRGGALVESGDIPQQSNIPQRVASLLRFREKRKERCYEKKIRYNVRKEVALRMQRHKGQFACKAPTEEAISTSSNWGSKQNRSQDDSPKEAICLQCGTSEKATPVMRRGPAGPKTLCNACGLKWAHKMEAKKQQIKKEERELEQRMGGKGSGSSDDGFAAPLVVTQRIAPPATPQMATQQLVCLKMEPAVEKRRLEYVPLRQSRASKDKHTKVEGRGRRIQMPATCAARIFQLTKELGHKSDGQTIRWLLEQTEPAIIAATGTGTVPAIATYVDGTLKIPTQSPFGDDNDRRRRKRTFNSNPPQIQEKASLSTVSTGLAPIGPTTPATQNVVNLSNLGNLGNLGTQTFLMISPDAIGVPSNQQQLWTFPAQTGPLINLSAGQPISTLFSVVPGLNFATAVEVPSTAVSASTTMAGTTGSQVVSNSSK</sequence>
<evidence type="ECO:0000313" key="2">
    <source>
        <dbReference type="Proteomes" id="UP001234297"/>
    </source>
</evidence>
<evidence type="ECO:0000313" key="1">
    <source>
        <dbReference type="EMBL" id="KAJ8637523.1"/>
    </source>
</evidence>
<reference evidence="1 2" key="1">
    <citation type="journal article" date="2022" name="Hortic Res">
        <title>A haplotype resolved chromosomal level avocado genome allows analysis of novel avocado genes.</title>
        <authorList>
            <person name="Nath O."/>
            <person name="Fletcher S.J."/>
            <person name="Hayward A."/>
            <person name="Shaw L.M."/>
            <person name="Masouleh A.K."/>
            <person name="Furtado A."/>
            <person name="Henry R.J."/>
            <person name="Mitter N."/>
        </authorList>
    </citation>
    <scope>NUCLEOTIDE SEQUENCE [LARGE SCALE GENOMIC DNA]</scope>
    <source>
        <strain evidence="2">cv. Hass</strain>
    </source>
</reference>
<dbReference type="EMBL" id="CM056811">
    <property type="protein sequence ID" value="KAJ8637523.1"/>
    <property type="molecule type" value="Genomic_DNA"/>
</dbReference>
<protein>
    <submittedName>
        <fullName evidence="1">Uncharacterized protein</fullName>
    </submittedName>
</protein>
<organism evidence="1 2">
    <name type="scientific">Persea americana</name>
    <name type="common">Avocado</name>
    <dbReference type="NCBI Taxonomy" id="3435"/>
    <lineage>
        <taxon>Eukaryota</taxon>
        <taxon>Viridiplantae</taxon>
        <taxon>Streptophyta</taxon>
        <taxon>Embryophyta</taxon>
        <taxon>Tracheophyta</taxon>
        <taxon>Spermatophyta</taxon>
        <taxon>Magnoliopsida</taxon>
        <taxon>Magnoliidae</taxon>
        <taxon>Laurales</taxon>
        <taxon>Lauraceae</taxon>
        <taxon>Persea</taxon>
    </lineage>
</organism>
<name>A0ACC2LVX7_PERAE</name>
<accession>A0ACC2LVX7</accession>
<comment type="caution">
    <text evidence="1">The sequence shown here is derived from an EMBL/GenBank/DDBJ whole genome shotgun (WGS) entry which is preliminary data.</text>
</comment>
<dbReference type="Proteomes" id="UP001234297">
    <property type="component" value="Chromosome 3"/>
</dbReference>
<keyword evidence="2" id="KW-1185">Reference proteome</keyword>
<proteinExistence type="predicted"/>